<dbReference type="GO" id="GO:0009653">
    <property type="term" value="P:anatomical structure morphogenesis"/>
    <property type="evidence" value="ECO:0007669"/>
    <property type="project" value="UniProtKB-ARBA"/>
</dbReference>
<keyword evidence="10" id="KW-0654">Proteoglycan</keyword>
<evidence type="ECO:0000256" key="5">
    <source>
        <dbReference type="ARBA" id="ARBA00022690"/>
    </source>
</evidence>
<feature type="domain" description="BPTI/Kunitz inhibitor" evidence="18">
    <location>
        <begin position="1563"/>
        <end position="1613"/>
    </location>
</feature>
<evidence type="ECO:0000256" key="11">
    <source>
        <dbReference type="ARBA" id="ARBA00023157"/>
    </source>
</evidence>
<dbReference type="SMART" id="SM00131">
    <property type="entry name" value="KU"/>
    <property type="match status" value="11"/>
</dbReference>
<dbReference type="SUPFAM" id="SSF82895">
    <property type="entry name" value="TSP-1 type 1 repeat"/>
    <property type="match status" value="6"/>
</dbReference>
<feature type="compositionally biased region" description="Basic and acidic residues" evidence="17">
    <location>
        <begin position="1747"/>
        <end position="1773"/>
    </location>
</feature>
<reference evidence="21" key="1">
    <citation type="submission" date="2023-06" db="EMBL/GenBank/DDBJ databases">
        <title>Genomic analysis of the entomopathogenic nematode Steinernema hermaphroditum.</title>
        <authorList>
            <person name="Schwarz E.M."/>
            <person name="Heppert J.K."/>
            <person name="Baniya A."/>
            <person name="Schwartz H.T."/>
            <person name="Tan C.-H."/>
            <person name="Antoshechkin I."/>
            <person name="Sternberg P.W."/>
            <person name="Goodrich-Blair H."/>
            <person name="Dillman A.R."/>
        </authorList>
    </citation>
    <scope>NUCLEOTIDE SEQUENCE</scope>
    <source>
        <strain evidence="21">PS9179</strain>
        <tissue evidence="21">Whole animal</tissue>
    </source>
</reference>
<dbReference type="InterPro" id="IPR003598">
    <property type="entry name" value="Ig_sub2"/>
</dbReference>
<dbReference type="SMART" id="SM00409">
    <property type="entry name" value="IG"/>
    <property type="match status" value="1"/>
</dbReference>
<evidence type="ECO:0000256" key="4">
    <source>
        <dbReference type="ARBA" id="ARBA00022530"/>
    </source>
</evidence>
<keyword evidence="5" id="KW-0646">Protease inhibitor</keyword>
<accession>A0AA39HVK9</accession>
<dbReference type="PROSITE" id="PS50835">
    <property type="entry name" value="IG_LIKE"/>
    <property type="match status" value="1"/>
</dbReference>
<dbReference type="SUPFAM" id="SSF48726">
    <property type="entry name" value="Immunoglobulin"/>
    <property type="match status" value="1"/>
</dbReference>
<keyword evidence="4" id="KW-0272">Extracellular matrix</keyword>
<feature type="disulfide bond" evidence="16">
    <location>
        <begin position="184"/>
        <end position="214"/>
    </location>
</feature>
<dbReference type="FunFam" id="4.10.410.10:FF:000020">
    <property type="entry name" value="Collagen, type VI, alpha 3"/>
    <property type="match status" value="3"/>
</dbReference>
<dbReference type="EMBL" id="JAUCMV010000003">
    <property type="protein sequence ID" value="KAK0412852.1"/>
    <property type="molecule type" value="Genomic_DNA"/>
</dbReference>
<feature type="domain" description="PLAC" evidence="20">
    <location>
        <begin position="2166"/>
        <end position="2205"/>
    </location>
</feature>
<feature type="domain" description="BPTI/Kunitz inhibitor" evidence="18">
    <location>
        <begin position="1949"/>
        <end position="1999"/>
    </location>
</feature>
<dbReference type="FunFam" id="2.20.100.10:FF:000005">
    <property type="entry name" value="ADAM metallopeptidase with thrombospondin type 1 motif 9"/>
    <property type="match status" value="2"/>
</dbReference>
<dbReference type="CDD" id="cd00109">
    <property type="entry name" value="Kunitz-type"/>
    <property type="match status" value="7"/>
</dbReference>
<dbReference type="Gene3D" id="2.60.120.830">
    <property type="match status" value="1"/>
</dbReference>
<feature type="domain" description="Ig-like" evidence="19">
    <location>
        <begin position="2088"/>
        <end position="2161"/>
    </location>
</feature>
<evidence type="ECO:0000259" key="19">
    <source>
        <dbReference type="PROSITE" id="PS50835"/>
    </source>
</evidence>
<dbReference type="Pfam" id="PF19030">
    <property type="entry name" value="TSP1_ADAMTS"/>
    <property type="match status" value="5"/>
</dbReference>
<keyword evidence="11 16" id="KW-1015">Disulfide bond</keyword>
<evidence type="ECO:0000313" key="22">
    <source>
        <dbReference type="Proteomes" id="UP001175271"/>
    </source>
</evidence>
<feature type="region of interest" description="Disordered" evidence="17">
    <location>
        <begin position="1747"/>
        <end position="1779"/>
    </location>
</feature>
<keyword evidence="2" id="KW-0217">Developmental protein</keyword>
<evidence type="ECO:0000256" key="17">
    <source>
        <dbReference type="SAM" id="MobiDB-lite"/>
    </source>
</evidence>
<proteinExistence type="inferred from homology"/>
<dbReference type="CDD" id="cd22635">
    <property type="entry name" value="Kunitz_papilin"/>
    <property type="match status" value="1"/>
</dbReference>
<keyword evidence="9" id="KW-0722">Serine protease inhibitor</keyword>
<feature type="domain" description="BPTI/Kunitz inhibitor" evidence="18">
    <location>
        <begin position="1246"/>
        <end position="1298"/>
    </location>
</feature>
<evidence type="ECO:0000259" key="20">
    <source>
        <dbReference type="PROSITE" id="PS50900"/>
    </source>
</evidence>
<gene>
    <name evidence="21" type="ORF">QR680_006447</name>
</gene>
<dbReference type="FunFam" id="2.60.120.830:FF:000001">
    <property type="entry name" value="A disintegrin and metalloproteinase with thrombospondin motifs 1"/>
    <property type="match status" value="1"/>
</dbReference>
<feature type="compositionally biased region" description="Low complexity" evidence="17">
    <location>
        <begin position="1336"/>
        <end position="1347"/>
    </location>
</feature>
<evidence type="ECO:0000256" key="13">
    <source>
        <dbReference type="ARBA" id="ARBA00023319"/>
    </source>
</evidence>
<evidence type="ECO:0000256" key="7">
    <source>
        <dbReference type="ARBA" id="ARBA00022737"/>
    </source>
</evidence>
<dbReference type="GO" id="GO:0016477">
    <property type="term" value="P:cell migration"/>
    <property type="evidence" value="ECO:0007669"/>
    <property type="project" value="UniProtKB-ARBA"/>
</dbReference>
<dbReference type="PROSITE" id="PS50092">
    <property type="entry name" value="TSP1"/>
    <property type="match status" value="6"/>
</dbReference>
<dbReference type="Pfam" id="PF00014">
    <property type="entry name" value="Kunitz_BPTI"/>
    <property type="match status" value="11"/>
</dbReference>
<evidence type="ECO:0000256" key="9">
    <source>
        <dbReference type="ARBA" id="ARBA00022900"/>
    </source>
</evidence>
<dbReference type="PROSITE" id="PS50279">
    <property type="entry name" value="BPTI_KUNITZ_2"/>
    <property type="match status" value="11"/>
</dbReference>
<dbReference type="SUPFAM" id="SSF57362">
    <property type="entry name" value="BPTI-like"/>
    <property type="match status" value="11"/>
</dbReference>
<organism evidence="21 22">
    <name type="scientific">Steinernema hermaphroditum</name>
    <dbReference type="NCBI Taxonomy" id="289476"/>
    <lineage>
        <taxon>Eukaryota</taxon>
        <taxon>Metazoa</taxon>
        <taxon>Ecdysozoa</taxon>
        <taxon>Nematoda</taxon>
        <taxon>Chromadorea</taxon>
        <taxon>Rhabditida</taxon>
        <taxon>Tylenchina</taxon>
        <taxon>Panagrolaimomorpha</taxon>
        <taxon>Strongyloidoidea</taxon>
        <taxon>Steinernematidae</taxon>
        <taxon>Steinernema</taxon>
    </lineage>
</organism>
<dbReference type="InterPro" id="IPR036880">
    <property type="entry name" value="Kunitz_BPTI_sf"/>
</dbReference>
<dbReference type="Pfam" id="PF05986">
    <property type="entry name" value="ADAMTS_spacer1"/>
    <property type="match status" value="1"/>
</dbReference>
<dbReference type="FunFam" id="4.10.410.10:FF:000017">
    <property type="entry name" value="papilin isoform X2"/>
    <property type="match status" value="1"/>
</dbReference>
<dbReference type="FunFam" id="4.10.410.10:FF:000004">
    <property type="entry name" value="Tissue factor pathway inhibitor"/>
    <property type="match status" value="1"/>
</dbReference>
<dbReference type="InterPro" id="IPR036383">
    <property type="entry name" value="TSP1_rpt_sf"/>
</dbReference>
<dbReference type="Pfam" id="PF13927">
    <property type="entry name" value="Ig_3"/>
    <property type="match status" value="1"/>
</dbReference>
<keyword evidence="13" id="KW-0393">Immunoglobulin domain</keyword>
<evidence type="ECO:0000256" key="16">
    <source>
        <dbReference type="PIRSR" id="PIRSR613273-3"/>
    </source>
</evidence>
<comment type="subcellular location">
    <subcellularLocation>
        <location evidence="1">Secreted</location>
        <location evidence="1">Extracellular space</location>
        <location evidence="1">Extracellular matrix</location>
        <location evidence="1">Basement membrane</location>
    </subcellularLocation>
</comment>
<dbReference type="InterPro" id="IPR000884">
    <property type="entry name" value="TSP1_rpt"/>
</dbReference>
<feature type="region of interest" description="Disordered" evidence="17">
    <location>
        <begin position="1463"/>
        <end position="1483"/>
    </location>
</feature>
<sequence length="2208" mass="244432">MMPTRVECHRRRLTTPFVLESEYGDDPRGLGVLSVGRSPFAAPKTMLRTSRREDYWHRASPRRRCRSHSAPPPPPLRPFVLADPIGSSDWPITVRFGVTNIMRLLWCIAALCATALAFKLPYSDEVRLHPLSPAEVDPSSARVKRQAYQVHVAGDVSVTVDKGGQAETGAWGPWTPEQECSRTCGGGVQVEKRQCSGDCTGASTRYVSCNIDACPEGSVDFRAEQCSQHNDSPLDGNYYKWIPYPGKNKCELTCKPDSERFYYKWAEKVVDGTKCDGISNDICVDGVCLPLGCDGKLGSSEKNDKCGVCGGDGSTCKTVEGFFDERNLSPGYHDIIMLPEGATSIKIEEMRPTTNSLAIKNGTDHFYLNGNYQIQVIDKPLPIAGTTFEYDSRKSGPHSYEKLVAKGPLTEDLTIALLFQRGNKHSAIRYEFSVPLEQDTPYIYKPGEWSECSVTCGQGVHTRTPYCIDTKTQARVEDDNCEAANVTKPETEKTCQTVDCEAEWFTGEWEQCSQSCGNEGTQYRTVYCHRVFKDGSRKTVSDDDCKEVAERPPVQQSCNRHACPEWQAGPWSACSEKCGDALQYRSVTCRSEKEGQEGKLLAADQCNADEKPNGKRGCNLGPCEGLKFVLGEWNLCQKCNDTEETREVTCKDTQGRAYPIEKCLNDKETEIPIDTRPCATVQPCIYEWHTSQWSKCSTECGHGHKTRRVTCAIHEMGDISIVDEGLCQGDKPENRMNCTNEEKCTGTYFTSEWGKCSAECGGGKQSRLIVCLNYDKVPVPEWCDEAEKPADEQECNVDACPTCEDGEFGCCPDNTTFATGLYFEGCSNCSISEFGCCADNVTEATGPNAQGCEEFVPLADEDVAEASGEEVEAIVRKAEGEDEQCQVTNEEGEVATVSCGTNATEVEDLLEGEGANVTIHCSKTKFGCCPDWYTAAEGENHAGCPQFVLGNCNETEHGCCPDEVTLARGPNLEGCGEPSCAASLYGCCKDRKTIAFGPHYAGCERSSFPCELSAYGCCPDGETAALGFNGTGCGADCLVTKFGCCPDGKTVAKGLHNEGCGCEFAQFGCCPDGKSPAKGVGFYGCPESCAQSQFGCCPDGKTAARGSNKEGCPCQYTRYGCCPDGETTALGPKNDGCDDCRYAKYGCCPDGETKSLGPDYAGCPSTTVAPFMVGGTVSPQKILACGLPQDQGTVCHPGYKLVWFYDTAEGRCSQFWFGGCDGNENRFATKEQCETICVDPPEQGRCYLQKVEGPQRCNQLAPRYWYDYTTGQCAAFWWRGCLGNSNNFVSWEECNNVCAGVGPPEQTTPAAIQQQPQLPIQVPTEAPQPYIPEQPIPQQHPDQQPQETHPDQARIIAEHERIRAEEQRRREEHFRREQERREQEARQRPGPGAAVAPVVSSDEQLCRLTVDAGNCESFEEAYYFDYFSGRCHRFVFSGCGGNQNRFRSVQECESRCARFRTPRPKEQRARTKPKATQRSQSRDACNQRVDKGRCDGHFASWYYEVATGTCEQFQYTGCGGNQNRFPTKDQCESLCLRAAASPRIGQGVIPEIQAQAPKSSHVCDEAKDTGPCSQFTTKWFYNKADGTCNRFHYGGCEGTGNRFDSEQECKGTCGEHVDTCTLPKVKGPCGGKNQRFFFNKDSQQCEEFVYSGCLGNSNNFDSKEECDKRCPVAPITNHVEEELDKCELPVAPGPCRAYFRRFYFDQKSKRCEQFVYGGCQGNANRFESLEECENSCGAHRSQALTFPEEKKESVEQEQHSESDNSEVAERDVPADGQEEDTAVSQVVNVLPDSVSQAEFDIQPITQSAIQTTMIVYPQPTSELPELCRLPEEQGACFDEILRWRYSLEDGECIGFLYTGCGANANHFTSEEECQRACGPFRDLNVCKMPKAAGDCKRPVTKWHYNPESKTCSNFMWSGCGGNGNRFSSKAECEHLCALEEKVENANNVCELERDSGPCTDAVSQWYFSKQDGECRKFTFGGCRGNGNRFDTKEQCEKKCVVKSQNLVMFEPKKVCTQPFEKGPCSASEEQFYFDFNSGRCRSFTYGGCEGNSNRFDSKDICYQLCGKIAQKSSIVTQVKSGNNTFHVGDTVEIECVGEFDEDEEITWLKNGEPLPLRNRFNMFNNNRSLEILFAKVSDSGTYLCSTGEKDATFEPLKIEVSRVVESNKVCVDKGMAATCRMVVQRKMCNKPRFAKHCCESCKRAAKRF</sequence>
<evidence type="ECO:0000256" key="12">
    <source>
        <dbReference type="ARBA" id="ARBA00023180"/>
    </source>
</evidence>
<evidence type="ECO:0000256" key="8">
    <source>
        <dbReference type="ARBA" id="ARBA00022869"/>
    </source>
</evidence>
<dbReference type="GO" id="GO:0004867">
    <property type="term" value="F:serine-type endopeptidase inhibitor activity"/>
    <property type="evidence" value="ECO:0007669"/>
    <property type="project" value="UniProtKB-KW"/>
</dbReference>
<dbReference type="PRINTS" id="PR00759">
    <property type="entry name" value="BASICPTASE"/>
</dbReference>
<evidence type="ECO:0000256" key="14">
    <source>
        <dbReference type="ARBA" id="ARBA00061693"/>
    </source>
</evidence>
<dbReference type="PROSITE" id="PS50900">
    <property type="entry name" value="PLAC"/>
    <property type="match status" value="1"/>
</dbReference>
<dbReference type="InterPro" id="IPR002223">
    <property type="entry name" value="Kunitz_BPTI"/>
</dbReference>
<keyword evidence="22" id="KW-1185">Reference proteome</keyword>
<feature type="disulfide bond" evidence="16">
    <location>
        <begin position="195"/>
        <end position="199"/>
    </location>
</feature>
<dbReference type="GO" id="GO:0005604">
    <property type="term" value="C:basement membrane"/>
    <property type="evidence" value="ECO:0007669"/>
    <property type="project" value="UniProtKB-SubCell"/>
</dbReference>
<evidence type="ECO:0000256" key="2">
    <source>
        <dbReference type="ARBA" id="ARBA00022473"/>
    </source>
</evidence>
<feature type="domain" description="BPTI/Kunitz inhibitor" evidence="18">
    <location>
        <begin position="1485"/>
        <end position="1535"/>
    </location>
</feature>
<evidence type="ECO:0000256" key="15">
    <source>
        <dbReference type="ARBA" id="ARBA00074534"/>
    </source>
</evidence>
<keyword evidence="7" id="KW-0677">Repeat</keyword>
<dbReference type="PRINTS" id="PR01857">
    <property type="entry name" value="ADAMTSFAMILY"/>
</dbReference>
<evidence type="ECO:0000259" key="18">
    <source>
        <dbReference type="PROSITE" id="PS50279"/>
    </source>
</evidence>
<dbReference type="GO" id="GO:0030198">
    <property type="term" value="P:extracellular matrix organization"/>
    <property type="evidence" value="ECO:0007669"/>
    <property type="project" value="InterPro"/>
</dbReference>
<protein>
    <recommendedName>
        <fullName evidence="15">Papilin</fullName>
    </recommendedName>
</protein>
<dbReference type="Pfam" id="PF08686">
    <property type="entry name" value="PLAC"/>
    <property type="match status" value="1"/>
</dbReference>
<feature type="disulfide bond" evidence="16">
    <location>
        <begin position="180"/>
        <end position="209"/>
    </location>
</feature>
<evidence type="ECO:0000256" key="10">
    <source>
        <dbReference type="ARBA" id="ARBA00022974"/>
    </source>
</evidence>
<evidence type="ECO:0000313" key="21">
    <source>
        <dbReference type="EMBL" id="KAK0412852.1"/>
    </source>
</evidence>
<dbReference type="Gene3D" id="2.20.100.10">
    <property type="entry name" value="Thrombospondin type-1 (TSP1) repeat"/>
    <property type="match status" value="6"/>
</dbReference>
<keyword evidence="12" id="KW-0325">Glycoprotein</keyword>
<dbReference type="Gene3D" id="4.10.410.10">
    <property type="entry name" value="Pancreatic trypsin inhibitor Kunitz domain"/>
    <property type="match status" value="11"/>
</dbReference>
<dbReference type="Pfam" id="PF00090">
    <property type="entry name" value="TSP_1"/>
    <property type="match status" value="1"/>
</dbReference>
<feature type="domain" description="BPTI/Kunitz inhibitor" evidence="18">
    <location>
        <begin position="1827"/>
        <end position="1877"/>
    </location>
</feature>
<dbReference type="PANTHER" id="PTHR10083">
    <property type="entry name" value="KUNITZ-TYPE PROTEASE INHIBITOR-RELATED"/>
    <property type="match status" value="1"/>
</dbReference>
<dbReference type="InterPro" id="IPR003599">
    <property type="entry name" value="Ig_sub"/>
</dbReference>
<dbReference type="PROSITE" id="PS00280">
    <property type="entry name" value="BPTI_KUNITZ_1"/>
    <property type="match status" value="4"/>
</dbReference>
<dbReference type="InterPro" id="IPR010294">
    <property type="entry name" value="ADAMTS_spacer1"/>
</dbReference>
<keyword evidence="8" id="KW-0084">Basement membrane</keyword>
<feature type="domain" description="BPTI/Kunitz inhibitor" evidence="18">
    <location>
        <begin position="1886"/>
        <end position="1936"/>
    </location>
</feature>
<dbReference type="CDD" id="cd00096">
    <property type="entry name" value="Ig"/>
    <property type="match status" value="1"/>
</dbReference>
<feature type="region of interest" description="Disordered" evidence="17">
    <location>
        <begin position="1365"/>
        <end position="1398"/>
    </location>
</feature>
<evidence type="ECO:0000256" key="6">
    <source>
        <dbReference type="ARBA" id="ARBA00022729"/>
    </source>
</evidence>
<feature type="compositionally biased region" description="Basic and acidic residues" evidence="17">
    <location>
        <begin position="1365"/>
        <end position="1387"/>
    </location>
</feature>
<keyword evidence="3" id="KW-0964">Secreted</keyword>
<dbReference type="Pfam" id="PF19236">
    <property type="entry name" value="ADAMTS_CR_3"/>
    <property type="match status" value="1"/>
</dbReference>
<dbReference type="InterPro" id="IPR007110">
    <property type="entry name" value="Ig-like_dom"/>
</dbReference>
<feature type="domain" description="BPTI/Kunitz inhibitor" evidence="18">
    <location>
        <begin position="1620"/>
        <end position="1670"/>
    </location>
</feature>
<dbReference type="Gene3D" id="2.60.40.10">
    <property type="entry name" value="Immunoglobulins"/>
    <property type="match status" value="1"/>
</dbReference>
<evidence type="ECO:0000256" key="1">
    <source>
        <dbReference type="ARBA" id="ARBA00004302"/>
    </source>
</evidence>
<feature type="domain" description="BPTI/Kunitz inhibitor" evidence="18">
    <location>
        <begin position="1406"/>
        <end position="1456"/>
    </location>
</feature>
<feature type="region of interest" description="Disordered" evidence="17">
    <location>
        <begin position="1323"/>
        <end position="1351"/>
    </location>
</feature>
<name>A0AA39HVK9_9BILA</name>
<comment type="similarity">
    <text evidence="14">Belongs to the papilin family.</text>
</comment>
<dbReference type="InterPro" id="IPR013783">
    <property type="entry name" value="Ig-like_fold"/>
</dbReference>
<keyword evidence="6" id="KW-0732">Signal</keyword>
<dbReference type="InterPro" id="IPR013273">
    <property type="entry name" value="ADAMTS/ADAMTS-like"/>
</dbReference>
<dbReference type="SMART" id="SM00408">
    <property type="entry name" value="IGc2"/>
    <property type="match status" value="1"/>
</dbReference>
<dbReference type="PANTHER" id="PTHR10083:SF374">
    <property type="entry name" value="BPTI_KUNITZ INHIBITOR DOMAIN-CONTAINING PROTEIN"/>
    <property type="match status" value="1"/>
</dbReference>
<comment type="caution">
    <text evidence="21">The sequence shown here is derived from an EMBL/GenBank/DDBJ whole genome shotgun (WGS) entry which is preliminary data.</text>
</comment>
<feature type="domain" description="BPTI/Kunitz inhibitor" evidence="18">
    <location>
        <begin position="1686"/>
        <end position="1736"/>
    </location>
</feature>
<dbReference type="SMART" id="SM00209">
    <property type="entry name" value="TSP1"/>
    <property type="match status" value="6"/>
</dbReference>
<dbReference type="InterPro" id="IPR020901">
    <property type="entry name" value="Prtase_inh_Kunz-CS"/>
</dbReference>
<dbReference type="InterPro" id="IPR036179">
    <property type="entry name" value="Ig-like_dom_sf"/>
</dbReference>
<feature type="domain" description="BPTI/Kunitz inhibitor" evidence="18">
    <location>
        <begin position="2015"/>
        <end position="2065"/>
    </location>
</feature>
<dbReference type="InterPro" id="IPR010909">
    <property type="entry name" value="PLAC"/>
</dbReference>
<feature type="domain" description="BPTI/Kunitz inhibitor" evidence="18">
    <location>
        <begin position="1185"/>
        <end position="1237"/>
    </location>
</feature>
<dbReference type="InterPro" id="IPR045371">
    <property type="entry name" value="ADAMTS_CR_3"/>
</dbReference>
<dbReference type="Proteomes" id="UP001175271">
    <property type="component" value="Unassembled WGS sequence"/>
</dbReference>
<dbReference type="GO" id="GO:0005615">
    <property type="term" value="C:extracellular space"/>
    <property type="evidence" value="ECO:0007669"/>
    <property type="project" value="TreeGrafter"/>
</dbReference>
<dbReference type="InterPro" id="IPR050098">
    <property type="entry name" value="TFPI/VKTCI-like"/>
</dbReference>
<evidence type="ECO:0000256" key="3">
    <source>
        <dbReference type="ARBA" id="ARBA00022525"/>
    </source>
</evidence>